<dbReference type="Proteomes" id="UP000006727">
    <property type="component" value="Chromosome 8"/>
</dbReference>
<keyword evidence="3" id="KW-1185">Reference proteome</keyword>
<dbReference type="Gramene" id="Pp3c8_1320V3.2">
    <property type="protein sequence ID" value="PAC:32964129.CDS.1"/>
    <property type="gene ID" value="Pp3c8_1320"/>
</dbReference>
<name>A0A7I3ZVF3_PHYPA</name>
<organism evidence="2 3">
    <name type="scientific">Physcomitrium patens</name>
    <name type="common">Spreading-leaved earth moss</name>
    <name type="synonym">Physcomitrella patens</name>
    <dbReference type="NCBI Taxonomy" id="3218"/>
    <lineage>
        <taxon>Eukaryota</taxon>
        <taxon>Viridiplantae</taxon>
        <taxon>Streptophyta</taxon>
        <taxon>Embryophyta</taxon>
        <taxon>Bryophyta</taxon>
        <taxon>Bryophytina</taxon>
        <taxon>Bryopsida</taxon>
        <taxon>Funariidae</taxon>
        <taxon>Funariales</taxon>
        <taxon>Funariaceae</taxon>
        <taxon>Physcomitrium</taxon>
    </lineage>
</organism>
<reference evidence="2" key="3">
    <citation type="submission" date="2020-12" db="UniProtKB">
        <authorList>
            <consortium name="EnsemblPlants"/>
        </authorList>
    </citation>
    <scope>IDENTIFICATION</scope>
</reference>
<gene>
    <name evidence="2" type="primary">LOC112285508</name>
</gene>
<dbReference type="EMBL" id="ABEU02000008">
    <property type="status" value="NOT_ANNOTATED_CDS"/>
    <property type="molecule type" value="Genomic_DNA"/>
</dbReference>
<dbReference type="AlphaFoldDB" id="A0A7I3ZVF3"/>
<keyword evidence="1" id="KW-1133">Transmembrane helix</keyword>
<sequence>MAVQAGEGGVPLLLLLVMLQWCMWMPGVKAFYGPTDWTDAHATFYGGADASGTQGGCAGIAESRELNVVVLWFCVSTLWCVVDFASLVSVVFFATTHEEGGQFGKLSAVRLGTSYIVSLGVVNNLASGWSEFVHGRKID</sequence>
<keyword evidence="1" id="KW-0812">Transmembrane</keyword>
<evidence type="ECO:0000313" key="3">
    <source>
        <dbReference type="Proteomes" id="UP000006727"/>
    </source>
</evidence>
<reference evidence="2 3" key="1">
    <citation type="journal article" date="2008" name="Science">
        <title>The Physcomitrella genome reveals evolutionary insights into the conquest of land by plants.</title>
        <authorList>
            <person name="Rensing S."/>
            <person name="Lang D."/>
            <person name="Zimmer A."/>
            <person name="Terry A."/>
            <person name="Salamov A."/>
            <person name="Shapiro H."/>
            <person name="Nishiyama T."/>
            <person name="Perroud P.-F."/>
            <person name="Lindquist E."/>
            <person name="Kamisugi Y."/>
            <person name="Tanahashi T."/>
            <person name="Sakakibara K."/>
            <person name="Fujita T."/>
            <person name="Oishi K."/>
            <person name="Shin-I T."/>
            <person name="Kuroki Y."/>
            <person name="Toyoda A."/>
            <person name="Suzuki Y."/>
            <person name="Hashimoto A."/>
            <person name="Yamaguchi K."/>
            <person name="Sugano A."/>
            <person name="Kohara Y."/>
            <person name="Fujiyama A."/>
            <person name="Anterola A."/>
            <person name="Aoki S."/>
            <person name="Ashton N."/>
            <person name="Barbazuk W.B."/>
            <person name="Barker E."/>
            <person name="Bennetzen J."/>
            <person name="Bezanilla M."/>
            <person name="Blankenship R."/>
            <person name="Cho S.H."/>
            <person name="Dutcher S."/>
            <person name="Estelle M."/>
            <person name="Fawcett J.A."/>
            <person name="Gundlach H."/>
            <person name="Hanada K."/>
            <person name="Heyl A."/>
            <person name="Hicks K.A."/>
            <person name="Hugh J."/>
            <person name="Lohr M."/>
            <person name="Mayer K."/>
            <person name="Melkozernov A."/>
            <person name="Murata T."/>
            <person name="Nelson D."/>
            <person name="Pils B."/>
            <person name="Prigge M."/>
            <person name="Reiss B."/>
            <person name="Renner T."/>
            <person name="Rombauts S."/>
            <person name="Rushton P."/>
            <person name="Sanderfoot A."/>
            <person name="Schween G."/>
            <person name="Shiu S.-H."/>
            <person name="Stueber K."/>
            <person name="Theodoulou F.L."/>
            <person name="Tu H."/>
            <person name="Van de Peer Y."/>
            <person name="Verrier P.J."/>
            <person name="Waters E."/>
            <person name="Wood A."/>
            <person name="Yang L."/>
            <person name="Cove D."/>
            <person name="Cuming A."/>
            <person name="Hasebe M."/>
            <person name="Lucas S."/>
            <person name="Mishler D.B."/>
            <person name="Reski R."/>
            <person name="Grigoriev I."/>
            <person name="Quatrano R.S."/>
            <person name="Boore J.L."/>
        </authorList>
    </citation>
    <scope>NUCLEOTIDE SEQUENCE [LARGE SCALE GENOMIC DNA]</scope>
    <source>
        <strain evidence="2 3">cv. Gransden 2004</strain>
    </source>
</reference>
<accession>A0A7I3ZVF3</accession>
<feature type="transmembrane region" description="Helical" evidence="1">
    <location>
        <begin position="69"/>
        <end position="95"/>
    </location>
</feature>
<protein>
    <submittedName>
        <fullName evidence="2">Uncharacterized protein</fullName>
    </submittedName>
</protein>
<evidence type="ECO:0000256" key="1">
    <source>
        <dbReference type="SAM" id="Phobius"/>
    </source>
</evidence>
<evidence type="ECO:0000313" key="2">
    <source>
        <dbReference type="EnsemblPlants" id="PAC:32964129.CDS.1"/>
    </source>
</evidence>
<reference evidence="2 3" key="2">
    <citation type="journal article" date="2018" name="Plant J.">
        <title>The Physcomitrella patens chromosome-scale assembly reveals moss genome structure and evolution.</title>
        <authorList>
            <person name="Lang D."/>
            <person name="Ullrich K.K."/>
            <person name="Murat F."/>
            <person name="Fuchs J."/>
            <person name="Jenkins J."/>
            <person name="Haas F.B."/>
            <person name="Piednoel M."/>
            <person name="Gundlach H."/>
            <person name="Van Bel M."/>
            <person name="Meyberg R."/>
            <person name="Vives C."/>
            <person name="Morata J."/>
            <person name="Symeonidi A."/>
            <person name="Hiss M."/>
            <person name="Muchero W."/>
            <person name="Kamisugi Y."/>
            <person name="Saleh O."/>
            <person name="Blanc G."/>
            <person name="Decker E.L."/>
            <person name="van Gessel N."/>
            <person name="Grimwood J."/>
            <person name="Hayes R.D."/>
            <person name="Graham S.W."/>
            <person name="Gunter L.E."/>
            <person name="McDaniel S.F."/>
            <person name="Hoernstein S.N.W."/>
            <person name="Larsson A."/>
            <person name="Li F.W."/>
            <person name="Perroud P.F."/>
            <person name="Phillips J."/>
            <person name="Ranjan P."/>
            <person name="Rokshar D.S."/>
            <person name="Rothfels C.J."/>
            <person name="Schneider L."/>
            <person name="Shu S."/>
            <person name="Stevenson D.W."/>
            <person name="Thummler F."/>
            <person name="Tillich M."/>
            <person name="Villarreal Aguilar J.C."/>
            <person name="Widiez T."/>
            <person name="Wong G.K."/>
            <person name="Wymore A."/>
            <person name="Zhang Y."/>
            <person name="Zimmer A.D."/>
            <person name="Quatrano R.S."/>
            <person name="Mayer K.F.X."/>
            <person name="Goodstein D."/>
            <person name="Casacuberta J.M."/>
            <person name="Vandepoele K."/>
            <person name="Reski R."/>
            <person name="Cuming A.C."/>
            <person name="Tuskan G.A."/>
            <person name="Maumus F."/>
            <person name="Salse J."/>
            <person name="Schmutz J."/>
            <person name="Rensing S.A."/>
        </authorList>
    </citation>
    <scope>NUCLEOTIDE SEQUENCE [LARGE SCALE GENOMIC DNA]</scope>
    <source>
        <strain evidence="2 3">cv. Gransden 2004</strain>
    </source>
</reference>
<keyword evidence="1" id="KW-0472">Membrane</keyword>
<dbReference type="EnsemblPlants" id="Pp3c8_1320V3.2">
    <property type="protein sequence ID" value="PAC:32964129.CDS.1"/>
    <property type="gene ID" value="Pp3c8_1320"/>
</dbReference>
<feature type="transmembrane region" description="Helical" evidence="1">
    <location>
        <begin position="12"/>
        <end position="32"/>
    </location>
</feature>
<proteinExistence type="predicted"/>